<dbReference type="Gene3D" id="3.40.50.1110">
    <property type="entry name" value="SGNH hydrolase"/>
    <property type="match status" value="1"/>
</dbReference>
<evidence type="ECO:0000256" key="1">
    <source>
        <dbReference type="SAM" id="MobiDB-lite"/>
    </source>
</evidence>
<dbReference type="RefSeq" id="WP_095279110.1">
    <property type="nucleotide sequence ID" value="NZ_NQMN01000001.1"/>
</dbReference>
<feature type="region of interest" description="Disordered" evidence="1">
    <location>
        <begin position="37"/>
        <end position="62"/>
    </location>
</feature>
<protein>
    <recommendedName>
        <fullName evidence="5">SGNH hydrolase-type esterase domain-containing protein</fullName>
    </recommendedName>
</protein>
<dbReference type="Pfam" id="PF00657">
    <property type="entry name" value="Lipase_GDSL"/>
    <property type="match status" value="1"/>
</dbReference>
<evidence type="ECO:0000313" key="4">
    <source>
        <dbReference type="Proteomes" id="UP000217033"/>
    </source>
</evidence>
<evidence type="ECO:0000256" key="2">
    <source>
        <dbReference type="SAM" id="SignalP"/>
    </source>
</evidence>
<feature type="chain" id="PRO_5046051001" description="SGNH hydrolase-type esterase domain-containing protein" evidence="2">
    <location>
        <begin position="25"/>
        <end position="2748"/>
    </location>
</feature>
<dbReference type="InterPro" id="IPR036514">
    <property type="entry name" value="SGNH_hydro_sf"/>
</dbReference>
<evidence type="ECO:0000313" key="3">
    <source>
        <dbReference type="EMBL" id="PAF55178.1"/>
    </source>
</evidence>
<keyword evidence="4" id="KW-1185">Reference proteome</keyword>
<accession>A0ABX4H5P7</accession>
<dbReference type="CDD" id="cd00229">
    <property type="entry name" value="SGNH_hydrolase"/>
    <property type="match status" value="1"/>
</dbReference>
<dbReference type="SUPFAM" id="SSF52266">
    <property type="entry name" value="SGNH hydrolase"/>
    <property type="match status" value="1"/>
</dbReference>
<proteinExistence type="predicted"/>
<dbReference type="InterPro" id="IPR001087">
    <property type="entry name" value="GDSL"/>
</dbReference>
<reference evidence="3" key="1">
    <citation type="submission" date="2017-08" db="EMBL/GenBank/DDBJ databases">
        <authorList>
            <person name="Alvarez-Ponce D."/>
            <person name="Weitzman C.L."/>
            <person name="Tillett R.L."/>
            <person name="Sandmeier F.C."/>
            <person name="Tracy C.R."/>
        </authorList>
    </citation>
    <scope>NUCLEOTIDE SEQUENCE [LARGE SCALE GENOMIC DNA]</scope>
    <source>
        <strain evidence="3">PS6</strain>
    </source>
</reference>
<dbReference type="EMBL" id="NQMN01000001">
    <property type="protein sequence ID" value="PAF55178.1"/>
    <property type="molecule type" value="Genomic_DNA"/>
</dbReference>
<evidence type="ECO:0008006" key="5">
    <source>
        <dbReference type="Google" id="ProtNLM"/>
    </source>
</evidence>
<feature type="region of interest" description="Disordered" evidence="1">
    <location>
        <begin position="2509"/>
        <end position="2531"/>
    </location>
</feature>
<dbReference type="Proteomes" id="UP000217033">
    <property type="component" value="Unassembled WGS sequence"/>
</dbReference>
<feature type="signal peptide" evidence="2">
    <location>
        <begin position="1"/>
        <end position="24"/>
    </location>
</feature>
<organism evidence="3 4">
    <name type="scientific">Mycoplasmopsis agassizii</name>
    <dbReference type="NCBI Taxonomy" id="33922"/>
    <lineage>
        <taxon>Bacteria</taxon>
        <taxon>Bacillati</taxon>
        <taxon>Mycoplasmatota</taxon>
        <taxon>Mycoplasmoidales</taxon>
        <taxon>Metamycoplasmataceae</taxon>
        <taxon>Mycoplasmopsis</taxon>
    </lineage>
</organism>
<gene>
    <name evidence="3" type="ORF">CJF60_00630</name>
</gene>
<keyword evidence="2" id="KW-0732">Signal</keyword>
<name>A0ABX4H5P7_9BACT</name>
<sequence>MSLNRKSKLILIGAATTAVIAASAAGIVVGVRNNNQSANPGLKNPDLPAKDNPVSPAESSSKLAKEINTNLVVRRNNATATINASVEATVDENKLLSSEVKYVAFGDSITAGFNAKLATDYPGELKVVNGESQIDGLSFPSFIAKFINQIEPGKLTAYKNFGVTGSTLKDWNQLFSNDTNGRIAQGMGEGFSEFRSDFIARLTSANLLTVSLGANDFMDILFNQIGTIDFQKLLAGGSFDMKNLIEIVVPILTEVRTQIRNSYTELINHIKTYNKDIKINLISYPMPFLRLLETVNQLTKGVEIEPGKPLSKYLLGILNGLIKDRSTLDDSVNYINVYDENDWDNNAKLYTSQILYIHPTEIGYKKIAQDILLKLSINRSLYTNQTSINPSWDEEYVKTDEDQNGFTIKFSKTDFEIIKTILGANNDELTRKNDELITKYESLFDTSQFPSRIITRSGFQNTLKSVTLMLLSSDAIKLVDPEQELFKFFTKNSEDLDNVILKLYDSNFISNLWNNFQNTSNEILKNKDKLDSTDVINSAVHAISDLDNFHGLLVSLFNSNIFAKKELNTELQTIIKKIITTLFNQKDLLNKGVDFIAGLLPKSVLTENGIPLVKAIVNSNLLVEFLNGLVSDVFDNQDEYAKTKNFKELFVIYLNKNKATFINLIKGIFTTLSKDAPVEFSALFGYIGQSFLQSSGIKLDSSELKQILVLVNDLVLTAVNSDLFDLLFEQVITSLKASDSLDFTVLINHVIGSLTSGDGLFKIVQSLLRSEYLKVNNNNLKVAETFKAVIKSLLKSTTVRTMISSLLISENASEKEKLAYHTNILISEILDDPKTILFLDNFVNSIFSNLQRYNSFDTFNKFLNFLFTSQRNNVVDYLNYLVSKLATLNSSLSVVALSKVQELLPGVKLSFNDAQSKNFSTVLSTLLQAVSHSTLINDVYSKFIRNIESNKAFNLNEILENVLDTENGFYSLIKTVLRSTTWLDNKTREDFTTALTSFILETVKSEDIMNFIVGDIVNHLSIPEHLILRTTWTTIFSLEDIKTLITSLINTATNSQDNAWLDEVENLNQFIFKAVIKDRTIFAEKIKSLINMLVNSSASGLVFDLFTKQIDHLFELKLSEENRSRLSAFFKQSMTIVAQSEIADAAFDIIEKGLLTSKTSFKSLTQLFDDLFFTSESIWKLVKTLLKAEFWNNPENKSTYQENLNFITYLLLRNTGVKKFVTAQIDTILKSQLKIDFIDVENIDILVSAIVENDKTASFIKNIINGLFTDFDLYKDQERLEDVIVLFLSKNDTVVNSYLSEITAELTSIDGALNQVIFAQLIKYAKLNNFSIDDAALTQFKKLLQSFGKVIASSDIYKTVLEKLKATLQNKWLSFKTIEELIFNVVDLDNGFFNLVKTIANSSEWKNQETKNDIKYGIKQIFAALVSNSKASADLLTSLGFIPANSDIYNAISKDAGRLLGSDEFQAFMDQILEIALNSNRYFLISNSWSDLIFNIVKLQDVSSITNSLSKLLNKVVTDYSELLNSSLGMVLNTLGSSYDLVFSKDDLAAVNNAISKFLLIIFDNKFLNDYIDRIKQNSSFETFDQLMSNYIFSEKGLYDLITTFANGSYLQEKANREDVAKTLKSVFTVLKTNPTFKKSLAKIFLQLFSASTDEKTVEIIQKAFTKLIDDKETESFISAFIDSLILDIDSYKSLSSLNEIVLTYLGKNKNTFINYINHVITNYLVKDINFQITFSKPLFSIAKSLNITFSNDEEKIIYQLIGDFSRIVSESGLITTLIAQLETSLKDKTLSVSDVFNNLINSYFADDKSLLNLLKVILSSNAFKDNALNASFKNNLKSIIFVALKNESVFELIFKNLNIENNDLKNAFKDIVNTAINEDSFKEIVDQLLDAVFVDFSWFEKAQNFEQLIIYFLKNKSEKMLPLIANIFEKISTNNLDSLLKIFNFSTDLFLPQLSSELTTTQKNNIAQLIINVVKATMNSEVPKILIQKIKTSGESVISFEGLISELLSSPDTIFQVVKAITNSELLKDDLTAARNAELVDLTIDSLLKSEFVFNILKGFSASLFKLESDQENVNDLIKLIINSDDTTTFIKEMLRSIFTNKDRYQDAKNLDQFVIQFLRINKNTVVNFIKNTLEKVSGNVTFEKAVKSLVKMVGEQMETPFSDEEMDAIYLVLDDAIVLFSDGQFINSIFDRFIQAAEKNTNNGESFFANNSLINSVILTVLDADNMFWNTFKLALSSKHFANGRASQLGQNLYVLLTRLFKNTQFLEKFTTSFDPDDNSLFAKSLGGFATNLFAQDSFKALYTKAFEVLEDIAKNNWTEKFTNWDSLYAFIFDRERAFVKKNLVALMQNVIKNNFDSNLENVMAVFINPMFKNAGINLLPGDEKQYIPFFKTLLQQLIDNPLIIEIIEETVDEITDSKVSNFQLVNITNKIFDTLLKHISTSSGLQISSLINLANNILGYFNSEEHGKYFADFFNLLFTRSDLTKTNNGIYDILLGFVHPGAKIGSATNQQPANPSQGGGASTPGAPDNTSGAGLAIPGLDVGDLVANVQKAIDFVYSFMETITYRVAQAQASWQIANPTVDYTLNPYFNANYRFVALILWWAKQIIPEGLFWTGLNGTIEVSRYITESSNRGFMKAFNEKRTALTATGMNLYTQDWNQISTIVGDTGHWVRYWNYDRVSLIAYLYYELDKSNWGLTNVVDPIRNHEAKNLSVDRHRNYATMRDVIINWLKYGYSKDLTREDFYK</sequence>
<comment type="caution">
    <text evidence="3">The sequence shown here is derived from an EMBL/GenBank/DDBJ whole genome shotgun (WGS) entry which is preliminary data.</text>
</comment>
<feature type="compositionally biased region" description="Polar residues" evidence="1">
    <location>
        <begin position="2509"/>
        <end position="2519"/>
    </location>
</feature>